<dbReference type="AlphaFoldDB" id="A0A5J5EMI0"/>
<keyword evidence="3 5" id="KW-0413">Isomerase</keyword>
<evidence type="ECO:0000313" key="8">
    <source>
        <dbReference type="Proteomes" id="UP000326924"/>
    </source>
</evidence>
<dbReference type="GO" id="GO:0071013">
    <property type="term" value="C:catalytic step 2 spliceosome"/>
    <property type="evidence" value="ECO:0007669"/>
    <property type="project" value="TreeGrafter"/>
</dbReference>
<evidence type="ECO:0000256" key="5">
    <source>
        <dbReference type="RuleBase" id="RU363019"/>
    </source>
</evidence>
<name>A0A5J5EMI0_9PEZI</name>
<feature type="domain" description="PPIase cyclophilin-type" evidence="6">
    <location>
        <begin position="6"/>
        <end position="155"/>
    </location>
</feature>
<evidence type="ECO:0000256" key="3">
    <source>
        <dbReference type="ARBA" id="ARBA00023235"/>
    </source>
</evidence>
<dbReference type="GO" id="GO:0003755">
    <property type="term" value="F:peptidyl-prolyl cis-trans isomerase activity"/>
    <property type="evidence" value="ECO:0007669"/>
    <property type="project" value="UniProtKB-UniRule"/>
</dbReference>
<dbReference type="PROSITE" id="PS50072">
    <property type="entry name" value="CSA_PPIASE_2"/>
    <property type="match status" value="1"/>
</dbReference>
<keyword evidence="2 5" id="KW-0697">Rotamase</keyword>
<dbReference type="Pfam" id="PF00160">
    <property type="entry name" value="Pro_isomerase"/>
    <property type="match status" value="1"/>
</dbReference>
<evidence type="ECO:0000256" key="2">
    <source>
        <dbReference type="ARBA" id="ARBA00023110"/>
    </source>
</evidence>
<dbReference type="PIRSF" id="PIRSF001467">
    <property type="entry name" value="Peptidylpro_ismrse"/>
    <property type="match status" value="1"/>
</dbReference>
<gene>
    <name evidence="7" type="ORF">FN846DRAFT_783686</name>
</gene>
<protein>
    <recommendedName>
        <fullName evidence="5">Peptidyl-prolyl cis-trans isomerase</fullName>
        <shortName evidence="5">PPIase</shortName>
        <ecNumber evidence="5">5.2.1.8</ecNumber>
    </recommendedName>
</protein>
<comment type="similarity">
    <text evidence="4">Belongs to the cyclophilin-type PPIase family. PPIL3 subfamily.</text>
</comment>
<dbReference type="PROSITE" id="PS00170">
    <property type="entry name" value="CSA_PPIASE_1"/>
    <property type="match status" value="1"/>
</dbReference>
<evidence type="ECO:0000256" key="1">
    <source>
        <dbReference type="ARBA" id="ARBA00000971"/>
    </source>
</evidence>
<dbReference type="InParanoid" id="A0A5J5EMI0"/>
<dbReference type="CDD" id="cd01928">
    <property type="entry name" value="Cyclophilin_PPIL3_like"/>
    <property type="match status" value="1"/>
</dbReference>
<dbReference type="Gene3D" id="2.40.100.10">
    <property type="entry name" value="Cyclophilin-like"/>
    <property type="match status" value="1"/>
</dbReference>
<sequence>MSVTLHTTHGPLKIELYCSACPKTCENFLALCASGYYDDVPFHRNLKGFITQTGDGELKTGKGGKSIWGGYFEDEISPALRHTGRGVVSMANKGENTNASQFFVTYASQKHLDGRNTVFGKVIDGADTTLSKIEEVEVDKKSRPKVPVRILRVTIHANPIAEESPGE</sequence>
<dbReference type="EMBL" id="VXIS01000212">
    <property type="protein sequence ID" value="KAA8896455.1"/>
    <property type="molecule type" value="Genomic_DNA"/>
</dbReference>
<dbReference type="InterPro" id="IPR020892">
    <property type="entry name" value="Cyclophilin-type_PPIase_CS"/>
</dbReference>
<dbReference type="InterPro" id="IPR044666">
    <property type="entry name" value="Cyclophilin_A-like"/>
</dbReference>
<evidence type="ECO:0000256" key="4">
    <source>
        <dbReference type="ARBA" id="ARBA00038286"/>
    </source>
</evidence>
<dbReference type="PANTHER" id="PTHR45625">
    <property type="entry name" value="PEPTIDYL-PROLYL CIS-TRANS ISOMERASE-RELATED"/>
    <property type="match status" value="1"/>
</dbReference>
<dbReference type="PRINTS" id="PR00153">
    <property type="entry name" value="CSAPPISMRASE"/>
</dbReference>
<proteinExistence type="inferred from homology"/>
<dbReference type="InterPro" id="IPR002130">
    <property type="entry name" value="Cyclophilin-type_PPIase_dom"/>
</dbReference>
<evidence type="ECO:0000259" key="6">
    <source>
        <dbReference type="PROSITE" id="PS50072"/>
    </source>
</evidence>
<accession>A0A5J5EMI0</accession>
<evidence type="ECO:0000313" key="7">
    <source>
        <dbReference type="EMBL" id="KAA8896455.1"/>
    </source>
</evidence>
<dbReference type="Proteomes" id="UP000326924">
    <property type="component" value="Unassembled WGS sequence"/>
</dbReference>
<dbReference type="EC" id="5.2.1.8" evidence="5"/>
<dbReference type="SUPFAM" id="SSF50891">
    <property type="entry name" value="Cyclophilin-like"/>
    <property type="match status" value="1"/>
</dbReference>
<dbReference type="PANTHER" id="PTHR45625:SF2">
    <property type="entry name" value="PEPTIDYL-PROLYL CIS-TRANS ISOMERASE-LIKE 3"/>
    <property type="match status" value="1"/>
</dbReference>
<comment type="catalytic activity">
    <reaction evidence="1 5">
        <text>[protein]-peptidylproline (omega=180) = [protein]-peptidylproline (omega=0)</text>
        <dbReference type="Rhea" id="RHEA:16237"/>
        <dbReference type="Rhea" id="RHEA-COMP:10747"/>
        <dbReference type="Rhea" id="RHEA-COMP:10748"/>
        <dbReference type="ChEBI" id="CHEBI:83833"/>
        <dbReference type="ChEBI" id="CHEBI:83834"/>
        <dbReference type="EC" id="5.2.1.8"/>
    </reaction>
</comment>
<dbReference type="OrthoDB" id="271386at2759"/>
<organism evidence="7 8">
    <name type="scientific">Sphaerosporella brunnea</name>
    <dbReference type="NCBI Taxonomy" id="1250544"/>
    <lineage>
        <taxon>Eukaryota</taxon>
        <taxon>Fungi</taxon>
        <taxon>Dikarya</taxon>
        <taxon>Ascomycota</taxon>
        <taxon>Pezizomycotina</taxon>
        <taxon>Pezizomycetes</taxon>
        <taxon>Pezizales</taxon>
        <taxon>Pyronemataceae</taxon>
        <taxon>Sphaerosporella</taxon>
    </lineage>
</organism>
<dbReference type="GO" id="GO:0006457">
    <property type="term" value="P:protein folding"/>
    <property type="evidence" value="ECO:0007669"/>
    <property type="project" value="InterPro"/>
</dbReference>
<keyword evidence="8" id="KW-1185">Reference proteome</keyword>
<comment type="function">
    <text evidence="5">PPIases accelerate the folding of proteins. It catalyzes the cis-trans isomerization of proline imidic peptide bonds in oligopeptides.</text>
</comment>
<dbReference type="InterPro" id="IPR029000">
    <property type="entry name" value="Cyclophilin-like_dom_sf"/>
</dbReference>
<dbReference type="FunFam" id="2.40.100.10:FF:000012">
    <property type="entry name" value="Peptidyl-prolyl cis-trans isomerase"/>
    <property type="match status" value="1"/>
</dbReference>
<comment type="caution">
    <text evidence="7">The sequence shown here is derived from an EMBL/GenBank/DDBJ whole genome shotgun (WGS) entry which is preliminary data.</text>
</comment>
<dbReference type="InterPro" id="IPR024936">
    <property type="entry name" value="Cyclophilin-type_PPIase"/>
</dbReference>
<reference evidence="7 8" key="1">
    <citation type="submission" date="2019-09" db="EMBL/GenBank/DDBJ databases">
        <title>Draft genome of the ectomycorrhizal ascomycete Sphaerosporella brunnea.</title>
        <authorList>
            <consortium name="DOE Joint Genome Institute"/>
            <person name="Benucci G.M."/>
            <person name="Marozzi G."/>
            <person name="Antonielli L."/>
            <person name="Sanchez S."/>
            <person name="Marco P."/>
            <person name="Wang X."/>
            <person name="Falini L.B."/>
            <person name="Barry K."/>
            <person name="Haridas S."/>
            <person name="Lipzen A."/>
            <person name="Labutti K."/>
            <person name="Grigoriev I.V."/>
            <person name="Murat C."/>
            <person name="Martin F."/>
            <person name="Albertini E."/>
            <person name="Donnini D."/>
            <person name="Bonito G."/>
        </authorList>
    </citation>
    <scope>NUCLEOTIDE SEQUENCE [LARGE SCALE GENOMIC DNA]</scope>
    <source>
        <strain evidence="7 8">Sb_GMNB300</strain>
    </source>
</reference>